<evidence type="ECO:0000313" key="8">
    <source>
        <dbReference type="EMBL" id="KAI1518671.1"/>
    </source>
</evidence>
<reference evidence="8" key="2">
    <citation type="submission" date="2021-05" db="EMBL/GenBank/DDBJ databases">
        <authorList>
            <person name="Moolhuijzen P.M."/>
            <person name="Moffat C.S."/>
        </authorList>
    </citation>
    <scope>NUCLEOTIDE SEQUENCE</scope>
    <source>
        <strain evidence="8">86-124</strain>
    </source>
</reference>
<dbReference type="Gene3D" id="3.40.50.720">
    <property type="entry name" value="NAD(P)-binding Rossmann-like Domain"/>
    <property type="match status" value="1"/>
</dbReference>
<comment type="similarity">
    <text evidence="6">Belongs to the short-chain dehydrogenases/reductases (SDR) family. ERG27 subfamily.</text>
</comment>
<dbReference type="InterPro" id="IPR051593">
    <property type="entry name" value="Ergosterol_Biosynth_ERG27"/>
</dbReference>
<dbReference type="EMBL" id="NQIK02000002">
    <property type="protein sequence ID" value="KAF7574601.1"/>
    <property type="molecule type" value="Genomic_DNA"/>
</dbReference>
<evidence type="ECO:0000313" key="7">
    <source>
        <dbReference type="EMBL" id="KAF7574601.1"/>
    </source>
</evidence>
<evidence type="ECO:0000256" key="2">
    <source>
        <dbReference type="ARBA" id="ARBA00022857"/>
    </source>
</evidence>
<keyword evidence="4" id="KW-0560">Oxidoreductase</keyword>
<dbReference type="Proteomes" id="UP000245464">
    <property type="component" value="Chromosome 2"/>
</dbReference>
<evidence type="ECO:0000256" key="1">
    <source>
        <dbReference type="ARBA" id="ARBA00022516"/>
    </source>
</evidence>
<organism evidence="8 10">
    <name type="scientific">Pyrenophora tritici-repentis</name>
    <dbReference type="NCBI Taxonomy" id="45151"/>
    <lineage>
        <taxon>Eukaryota</taxon>
        <taxon>Fungi</taxon>
        <taxon>Dikarya</taxon>
        <taxon>Ascomycota</taxon>
        <taxon>Pezizomycotina</taxon>
        <taxon>Dothideomycetes</taxon>
        <taxon>Pleosporomycetidae</taxon>
        <taxon>Pleosporales</taxon>
        <taxon>Pleosporineae</taxon>
        <taxon>Pleosporaceae</taxon>
        <taxon>Pyrenophora</taxon>
    </lineage>
</organism>
<reference evidence="10" key="4">
    <citation type="journal article" date="2022" name="Microb. Genom.">
        <title>A global pangenome for the wheat fungal pathogen Pyrenophora tritici-repentis and prediction of effector protein structural homology.</title>
        <authorList>
            <person name="Moolhuijzen P.M."/>
            <person name="See P.T."/>
            <person name="Shi G."/>
            <person name="Powell H.R."/>
            <person name="Cockram J."/>
            <person name="Jorgensen L.N."/>
            <person name="Benslimane H."/>
            <person name="Strelkov S.E."/>
            <person name="Turner J."/>
            <person name="Liu Z."/>
            <person name="Moffat C.S."/>
        </authorList>
    </citation>
    <scope>NUCLEOTIDE SEQUENCE [LARGE SCALE GENOMIC DNA]</scope>
</reference>
<dbReference type="GO" id="GO:0005741">
    <property type="term" value="C:mitochondrial outer membrane"/>
    <property type="evidence" value="ECO:0007669"/>
    <property type="project" value="TreeGrafter"/>
</dbReference>
<dbReference type="SUPFAM" id="SSF51735">
    <property type="entry name" value="NAD(P)-binding Rossmann-fold domains"/>
    <property type="match status" value="1"/>
</dbReference>
<evidence type="ECO:0000313" key="9">
    <source>
        <dbReference type="Proteomes" id="UP000245464"/>
    </source>
</evidence>
<proteinExistence type="inferred from homology"/>
<evidence type="ECO:0000256" key="5">
    <source>
        <dbReference type="ARBA" id="ARBA00023098"/>
    </source>
</evidence>
<evidence type="ECO:0000256" key="3">
    <source>
        <dbReference type="ARBA" id="ARBA00022955"/>
    </source>
</evidence>
<dbReference type="GO" id="GO:0005811">
    <property type="term" value="C:lipid droplet"/>
    <property type="evidence" value="ECO:0007669"/>
    <property type="project" value="TreeGrafter"/>
</dbReference>
<accession>A0A2W1GF74</accession>
<keyword evidence="5" id="KW-0443">Lipid metabolism</keyword>
<dbReference type="PANTHER" id="PTHR43647">
    <property type="entry name" value="DEHYDROGENASE"/>
    <property type="match status" value="1"/>
</dbReference>
<sequence>MSSTSDIPTPDNGFYVLVTGANSGLGLGIGTRLIDEFLQTRPQSESLVLIITTRDQRKGDATIAKLEQHLCKVVRGHEEKLPGIAQVLQNRVYFRQERLDLLSLVSVQKLSKKLRETTPKLDVVICNAGIGGWTGINWPSAVWTILTTWNRALTWPTFKISGKGWVTKPQIPEDKKVEDEPPLGEVFCANVFGHYLLGHYLAPLLARHAASEKTRGRLIWVSSLEAYDHVFDLDDMQGILSDMPYEVTKRITDVLAITSTLPSTSPEVNRYLDHSEDSAKTTKPRLYVTHPGICGTSIMALPVILEYCMLIAFYIARFLGSQWHTVTPEKGATAMVWLALADQTTLDNMEAKEGVGKWGSATDAWGRERVDRTEIAGWGWGGKLGEYKRKGRDPFAKDLTKESQEKFVDTGRKCWEEMEKLRIEWEGRLRRAGVAVEMDE</sequence>
<name>A0A2W1GF74_9PLEO</name>
<dbReference type="OrthoDB" id="9989144at2759"/>
<dbReference type="GO" id="GO:0006696">
    <property type="term" value="P:ergosterol biosynthetic process"/>
    <property type="evidence" value="ECO:0007669"/>
    <property type="project" value="TreeGrafter"/>
</dbReference>
<dbReference type="GO" id="GO:0000253">
    <property type="term" value="F:3-beta-hydroxysteroid 3-dehydrogenase (NADP+) activity"/>
    <property type="evidence" value="ECO:0007669"/>
    <property type="project" value="TreeGrafter"/>
</dbReference>
<evidence type="ECO:0000256" key="6">
    <source>
        <dbReference type="ARBA" id="ARBA00023593"/>
    </source>
</evidence>
<dbReference type="PANTHER" id="PTHR43647:SF1">
    <property type="entry name" value="3-KETO-STEROID REDUCTASE ERG27"/>
    <property type="match status" value="1"/>
</dbReference>
<comment type="caution">
    <text evidence="8">The sequence shown here is derived from an EMBL/GenBank/DDBJ whole genome shotgun (WGS) entry which is preliminary data.</text>
</comment>
<reference evidence="8" key="3">
    <citation type="journal article" date="2022" name="bioRxiv">
        <title>A global pangenome for the wheat fungal pathogen Pyrenophora tritici-repentis and prediction of effector protein structural homology.</title>
        <authorList>
            <person name="Moolhuijzen P."/>
            <person name="See P.T."/>
            <person name="Shi G."/>
            <person name="Powell H.R."/>
            <person name="Cockram J."/>
            <person name="Jorgensen L.N."/>
            <person name="Benslimane H."/>
            <person name="Strelkov S.E."/>
            <person name="Turner J."/>
            <person name="Liu Z."/>
            <person name="Moffat C.S."/>
        </authorList>
    </citation>
    <scope>NUCLEOTIDE SEQUENCE</scope>
    <source>
        <strain evidence="8">86-124</strain>
    </source>
</reference>
<dbReference type="EMBL" id="NRDI02000002">
    <property type="protein sequence ID" value="KAI1518671.1"/>
    <property type="molecule type" value="Genomic_DNA"/>
</dbReference>
<dbReference type="Proteomes" id="UP000249757">
    <property type="component" value="Unassembled WGS sequence"/>
</dbReference>
<keyword evidence="3" id="KW-0752">Steroid biosynthesis</keyword>
<evidence type="ECO:0000256" key="4">
    <source>
        <dbReference type="ARBA" id="ARBA00023002"/>
    </source>
</evidence>
<keyword evidence="10" id="KW-1185">Reference proteome</keyword>
<evidence type="ECO:0000313" key="10">
    <source>
        <dbReference type="Proteomes" id="UP000249757"/>
    </source>
</evidence>
<dbReference type="AlphaFoldDB" id="A0A2W1GF74"/>
<protein>
    <submittedName>
        <fullName evidence="8">3-keto-steroid reductase</fullName>
    </submittedName>
    <submittedName>
        <fullName evidence="7">FabG, Dehydrogenase with different specificities (Related to short-chain alcohol dehydrogenase)</fullName>
    </submittedName>
</protein>
<gene>
    <name evidence="8" type="ORF">Ptr86124_001799</name>
    <name evidence="7" type="ORF">PtrM4_062250</name>
</gene>
<keyword evidence="2" id="KW-0521">NADP</keyword>
<dbReference type="InterPro" id="IPR036291">
    <property type="entry name" value="NAD(P)-bd_dom_sf"/>
</dbReference>
<reference evidence="7 9" key="1">
    <citation type="journal article" date="2018" name="BMC Genomics">
        <title>Comparative genomics of the wheat fungal pathogen Pyrenophora tritici-repentis reveals chromosomal variations and genome plasticity.</title>
        <authorList>
            <person name="Moolhuijzen P."/>
            <person name="See P.T."/>
            <person name="Hane J.K."/>
            <person name="Shi G."/>
            <person name="Liu Z."/>
            <person name="Oliver R.P."/>
            <person name="Moffat C.S."/>
        </authorList>
    </citation>
    <scope>NUCLEOTIDE SEQUENCE [LARGE SCALE GENOMIC DNA]</scope>
    <source>
        <strain evidence="7">M4</strain>
    </source>
</reference>
<keyword evidence="1" id="KW-0444">Lipid biosynthesis</keyword>
<dbReference type="GO" id="GO:0005789">
    <property type="term" value="C:endoplasmic reticulum membrane"/>
    <property type="evidence" value="ECO:0007669"/>
    <property type="project" value="TreeGrafter"/>
</dbReference>
<dbReference type="OMA" id="WTGINWP"/>